<protein>
    <submittedName>
        <fullName evidence="1">Uncharacterized protein</fullName>
    </submittedName>
</protein>
<proteinExistence type="predicted"/>
<dbReference type="EMBL" id="PZQS01000004">
    <property type="protein sequence ID" value="PVD32256.1"/>
    <property type="molecule type" value="Genomic_DNA"/>
</dbReference>
<sequence>MLLIRISLLTDCTLNTDLALFIRHLIVPTTLSAADDHDDSSDDVSDTTRTKRGVVREREREEVCVWKWGRVLVVVVVVVVVVAARDHSRCKVPDVVPVFCRRRDDRVLAQVKSLRCSPLAVPTASDIISVSPSLWRPASAYGPFVR</sequence>
<organism evidence="1 2">
    <name type="scientific">Pomacea canaliculata</name>
    <name type="common">Golden apple snail</name>
    <dbReference type="NCBI Taxonomy" id="400727"/>
    <lineage>
        <taxon>Eukaryota</taxon>
        <taxon>Metazoa</taxon>
        <taxon>Spiralia</taxon>
        <taxon>Lophotrochozoa</taxon>
        <taxon>Mollusca</taxon>
        <taxon>Gastropoda</taxon>
        <taxon>Caenogastropoda</taxon>
        <taxon>Architaenioglossa</taxon>
        <taxon>Ampullarioidea</taxon>
        <taxon>Ampullariidae</taxon>
        <taxon>Pomacea</taxon>
    </lineage>
</organism>
<dbReference type="Proteomes" id="UP000245119">
    <property type="component" value="Linkage Group LG4"/>
</dbReference>
<dbReference type="AlphaFoldDB" id="A0A2T7PFQ3"/>
<reference evidence="1 2" key="1">
    <citation type="submission" date="2018-04" db="EMBL/GenBank/DDBJ databases">
        <title>The genome of golden apple snail Pomacea canaliculata provides insight into stress tolerance and invasive adaptation.</title>
        <authorList>
            <person name="Liu C."/>
            <person name="Liu B."/>
            <person name="Ren Y."/>
            <person name="Zhang Y."/>
            <person name="Wang H."/>
            <person name="Li S."/>
            <person name="Jiang F."/>
            <person name="Yin L."/>
            <person name="Zhang G."/>
            <person name="Qian W."/>
            <person name="Fan W."/>
        </authorList>
    </citation>
    <scope>NUCLEOTIDE SEQUENCE [LARGE SCALE GENOMIC DNA]</scope>
    <source>
        <strain evidence="1">SZHN2017</strain>
        <tissue evidence="1">Muscle</tissue>
    </source>
</reference>
<accession>A0A2T7PFQ3</accession>
<name>A0A2T7PFQ3_POMCA</name>
<evidence type="ECO:0000313" key="2">
    <source>
        <dbReference type="Proteomes" id="UP000245119"/>
    </source>
</evidence>
<comment type="caution">
    <text evidence="1">The sequence shown here is derived from an EMBL/GenBank/DDBJ whole genome shotgun (WGS) entry which is preliminary data.</text>
</comment>
<evidence type="ECO:0000313" key="1">
    <source>
        <dbReference type="EMBL" id="PVD32256.1"/>
    </source>
</evidence>
<gene>
    <name evidence="1" type="ORF">C0Q70_07689</name>
</gene>
<keyword evidence="2" id="KW-1185">Reference proteome</keyword>